<dbReference type="Proteomes" id="UP000187203">
    <property type="component" value="Unassembled WGS sequence"/>
</dbReference>
<dbReference type="EMBL" id="AWUE01014663">
    <property type="protein sequence ID" value="OMP02232.1"/>
    <property type="molecule type" value="Genomic_DNA"/>
</dbReference>
<name>A0A1R3K558_9ROSI</name>
<dbReference type="InterPro" id="IPR045281">
    <property type="entry name" value="CONSTANS-like"/>
</dbReference>
<dbReference type="PROSITE" id="PS51017">
    <property type="entry name" value="CCT"/>
    <property type="match status" value="1"/>
</dbReference>
<accession>A0A1R3K558</accession>
<dbReference type="InterPro" id="IPR010402">
    <property type="entry name" value="CCT_domain"/>
</dbReference>
<comment type="subcellular location">
    <subcellularLocation>
        <location evidence="1 3">Nucleus</location>
    </subcellularLocation>
</comment>
<proteinExistence type="predicted"/>
<comment type="caution">
    <text evidence="5">The sequence shown here is derived from an EMBL/GenBank/DDBJ whole genome shotgun (WGS) entry which is preliminary data.</text>
</comment>
<feature type="domain" description="CCT" evidence="4">
    <location>
        <begin position="231"/>
        <end position="273"/>
    </location>
</feature>
<dbReference type="GO" id="GO:0003700">
    <property type="term" value="F:DNA-binding transcription factor activity"/>
    <property type="evidence" value="ECO:0007669"/>
    <property type="project" value="TreeGrafter"/>
</dbReference>
<dbReference type="GO" id="GO:0009909">
    <property type="term" value="P:regulation of flower development"/>
    <property type="evidence" value="ECO:0007669"/>
    <property type="project" value="InterPro"/>
</dbReference>
<dbReference type="PANTHER" id="PTHR31319:SF71">
    <property type="entry name" value="CCT MOTIF FAMILY PROTEIN"/>
    <property type="match status" value="1"/>
</dbReference>
<dbReference type="AlphaFoldDB" id="A0A1R3K558"/>
<gene>
    <name evidence="5" type="ORF">COLO4_11268</name>
</gene>
<dbReference type="OrthoDB" id="153872at2759"/>
<dbReference type="Pfam" id="PF06203">
    <property type="entry name" value="CCT"/>
    <property type="match status" value="1"/>
</dbReference>
<sequence length="393" mass="43917">MYAETGLFFPYMQNFSQDFQQFEDYCKTQKPNASMNNLIQTSTISDYDLGGEGDLFKAPEPIIEEPIMGLDPMTATVSLISCGEDIITSQGLEAADIESMQNEQLLEVLFECEKDLMAQAVMETPLSEVLDLKIPVVKADENQNQETKVLCDVPFQKSVSSGSLSSMDWMQGAAIKPNFLDFPGMDFGSVYGMRRAFSEGDIKTLGNGNTGAIHSPLEQPLIVSTCSTEDRREKLSRYRNKKTKRNFGRKIKYACRKALADSQPRIRGRNEVARSNENEVMEKMSSSVTVNLAYIKPLWKSWKAMAANQVPGQCSYIMNRKGFGIFYDGWGTKVYTIPLTQVKVVLVLISAMCGFGFPLFNARMIAETLNLESPRTGPETKSSLTLAVYVFHL</sequence>
<protein>
    <recommendedName>
        <fullName evidence="4">CCT domain-containing protein</fullName>
    </recommendedName>
</protein>
<organism evidence="5 6">
    <name type="scientific">Corchorus olitorius</name>
    <dbReference type="NCBI Taxonomy" id="93759"/>
    <lineage>
        <taxon>Eukaryota</taxon>
        <taxon>Viridiplantae</taxon>
        <taxon>Streptophyta</taxon>
        <taxon>Embryophyta</taxon>
        <taxon>Tracheophyta</taxon>
        <taxon>Spermatophyta</taxon>
        <taxon>Magnoliopsida</taxon>
        <taxon>eudicotyledons</taxon>
        <taxon>Gunneridae</taxon>
        <taxon>Pentapetalae</taxon>
        <taxon>rosids</taxon>
        <taxon>malvids</taxon>
        <taxon>Malvales</taxon>
        <taxon>Malvaceae</taxon>
        <taxon>Grewioideae</taxon>
        <taxon>Apeibeae</taxon>
        <taxon>Corchorus</taxon>
    </lineage>
</organism>
<dbReference type="GO" id="GO:0005634">
    <property type="term" value="C:nucleus"/>
    <property type="evidence" value="ECO:0007669"/>
    <property type="project" value="UniProtKB-SubCell"/>
</dbReference>
<evidence type="ECO:0000259" key="4">
    <source>
        <dbReference type="PROSITE" id="PS51017"/>
    </source>
</evidence>
<evidence type="ECO:0000256" key="3">
    <source>
        <dbReference type="PROSITE-ProRule" id="PRU00357"/>
    </source>
</evidence>
<keyword evidence="6" id="KW-1185">Reference proteome</keyword>
<evidence type="ECO:0000313" key="5">
    <source>
        <dbReference type="EMBL" id="OMP02232.1"/>
    </source>
</evidence>
<reference evidence="6" key="1">
    <citation type="submission" date="2013-09" db="EMBL/GenBank/DDBJ databases">
        <title>Corchorus olitorius genome sequencing.</title>
        <authorList>
            <person name="Alam M."/>
            <person name="Haque M.S."/>
            <person name="Islam M.S."/>
            <person name="Emdad E.M."/>
            <person name="Islam M.M."/>
            <person name="Ahmed B."/>
            <person name="Halim A."/>
            <person name="Hossen Q.M.M."/>
            <person name="Hossain M.Z."/>
            <person name="Ahmed R."/>
            <person name="Khan M.M."/>
            <person name="Islam R."/>
            <person name="Rashid M.M."/>
            <person name="Khan S.A."/>
            <person name="Rahman M.S."/>
            <person name="Alam M."/>
            <person name="Yahiya A.S."/>
            <person name="Khan M.S."/>
            <person name="Azam M.S."/>
            <person name="Haque T."/>
            <person name="Lashkar M.Z.H."/>
            <person name="Akhand A.I."/>
            <person name="Morshed G."/>
            <person name="Roy S."/>
            <person name="Uddin K.S."/>
            <person name="Rabeya T."/>
            <person name="Hossain A.S."/>
            <person name="Chowdhury A."/>
            <person name="Snigdha A.R."/>
            <person name="Mortoza M.S."/>
            <person name="Matin S.A."/>
            <person name="Hoque S.M.E."/>
            <person name="Islam M.K."/>
            <person name="Roy D.K."/>
            <person name="Haider R."/>
            <person name="Moosa M.M."/>
            <person name="Elias S.M."/>
            <person name="Hasan A.M."/>
            <person name="Jahan S."/>
            <person name="Shafiuddin M."/>
            <person name="Mahmood N."/>
            <person name="Shommy N.S."/>
        </authorList>
    </citation>
    <scope>NUCLEOTIDE SEQUENCE [LARGE SCALE GENOMIC DNA]</scope>
    <source>
        <strain evidence="6">cv. O-4</strain>
    </source>
</reference>
<evidence type="ECO:0000256" key="2">
    <source>
        <dbReference type="ARBA" id="ARBA00023242"/>
    </source>
</evidence>
<evidence type="ECO:0000256" key="1">
    <source>
        <dbReference type="ARBA" id="ARBA00004123"/>
    </source>
</evidence>
<evidence type="ECO:0000313" key="6">
    <source>
        <dbReference type="Proteomes" id="UP000187203"/>
    </source>
</evidence>
<keyword evidence="2 3" id="KW-0539">Nucleus</keyword>
<dbReference type="PANTHER" id="PTHR31319">
    <property type="entry name" value="ZINC FINGER PROTEIN CONSTANS-LIKE 4"/>
    <property type="match status" value="1"/>
</dbReference>